<comment type="caution">
    <text evidence="1">The sequence shown here is derived from an EMBL/GenBank/DDBJ whole genome shotgun (WGS) entry which is preliminary data.</text>
</comment>
<sequence>MLKAKRFCPKWMESPASAGKVETGADTFEGAERRRRKFAQRLPERLASMLRHQEGHEAFGRGERDRPTCSTGSPAAITGWGSLFQWA</sequence>
<gene>
    <name evidence="1" type="ORF">JJB11_06435</name>
</gene>
<protein>
    <submittedName>
        <fullName evidence="1">Uncharacterized protein</fullName>
    </submittedName>
</protein>
<dbReference type="Proteomes" id="UP000630528">
    <property type="component" value="Unassembled WGS sequence"/>
</dbReference>
<dbReference type="AlphaFoldDB" id="A0A934TQJ3"/>
<name>A0A934TQJ3_9BURK</name>
<reference evidence="1" key="1">
    <citation type="journal article" date="2012" name="J. Microbiol. Biotechnol.">
        <title>Ramlibacter ginsenosidimutans sp. nov., with ginsenoside-converting activity.</title>
        <authorList>
            <person name="Wang L."/>
            <person name="An D.S."/>
            <person name="Kim S.G."/>
            <person name="Jin F.X."/>
            <person name="Kim S.C."/>
            <person name="Lee S.T."/>
            <person name="Im W.T."/>
        </authorList>
    </citation>
    <scope>NUCLEOTIDE SEQUENCE</scope>
    <source>
        <strain evidence="1">KACC 17527</strain>
    </source>
</reference>
<organism evidence="1 2">
    <name type="scientific">Ramlibacter ginsenosidimutans</name>
    <dbReference type="NCBI Taxonomy" id="502333"/>
    <lineage>
        <taxon>Bacteria</taxon>
        <taxon>Pseudomonadati</taxon>
        <taxon>Pseudomonadota</taxon>
        <taxon>Betaproteobacteria</taxon>
        <taxon>Burkholderiales</taxon>
        <taxon>Comamonadaceae</taxon>
        <taxon>Ramlibacter</taxon>
    </lineage>
</organism>
<proteinExistence type="predicted"/>
<dbReference type="RefSeq" id="WP_201167396.1">
    <property type="nucleotide sequence ID" value="NZ_JAEPWM010000002.1"/>
</dbReference>
<dbReference type="EMBL" id="JAEPWM010000002">
    <property type="protein sequence ID" value="MBK6005727.1"/>
    <property type="molecule type" value="Genomic_DNA"/>
</dbReference>
<evidence type="ECO:0000313" key="1">
    <source>
        <dbReference type="EMBL" id="MBK6005727.1"/>
    </source>
</evidence>
<evidence type="ECO:0000313" key="2">
    <source>
        <dbReference type="Proteomes" id="UP000630528"/>
    </source>
</evidence>
<accession>A0A934TQJ3</accession>
<reference evidence="1" key="2">
    <citation type="submission" date="2021-01" db="EMBL/GenBank/DDBJ databases">
        <authorList>
            <person name="Kang M."/>
        </authorList>
    </citation>
    <scope>NUCLEOTIDE SEQUENCE</scope>
    <source>
        <strain evidence="1">KACC 17527</strain>
    </source>
</reference>
<keyword evidence="2" id="KW-1185">Reference proteome</keyword>